<feature type="region of interest" description="Disordered" evidence="2">
    <location>
        <begin position="1371"/>
        <end position="1546"/>
    </location>
</feature>
<feature type="compositionally biased region" description="Low complexity" evidence="2">
    <location>
        <begin position="823"/>
        <end position="832"/>
    </location>
</feature>
<feature type="compositionally biased region" description="Low complexity" evidence="2">
    <location>
        <begin position="1"/>
        <end position="14"/>
    </location>
</feature>
<feature type="region of interest" description="Disordered" evidence="2">
    <location>
        <begin position="625"/>
        <end position="657"/>
    </location>
</feature>
<feature type="region of interest" description="Disordered" evidence="2">
    <location>
        <begin position="1169"/>
        <end position="1217"/>
    </location>
</feature>
<protein>
    <submittedName>
        <fullName evidence="4">Uncharacterized protein KIAA1683 homolog</fullName>
    </submittedName>
</protein>
<dbReference type="InterPro" id="IPR027417">
    <property type="entry name" value="P-loop_NTPase"/>
</dbReference>
<feature type="compositionally biased region" description="Low complexity" evidence="2">
    <location>
        <begin position="1377"/>
        <end position="1398"/>
    </location>
</feature>
<feature type="compositionally biased region" description="Low complexity" evidence="2">
    <location>
        <begin position="1870"/>
        <end position="1883"/>
    </location>
</feature>
<feature type="compositionally biased region" description="Low complexity" evidence="2">
    <location>
        <begin position="498"/>
        <end position="517"/>
    </location>
</feature>
<accession>A0A1S3G6X9</accession>
<evidence type="ECO:0000256" key="1">
    <source>
        <dbReference type="ARBA" id="ARBA00022737"/>
    </source>
</evidence>
<evidence type="ECO:0000256" key="2">
    <source>
        <dbReference type="SAM" id="MobiDB-lite"/>
    </source>
</evidence>
<dbReference type="PANTHER" id="PTHR22590:SF2">
    <property type="entry name" value="IQ DOMAIN-CONTAINING PROTEIN N"/>
    <property type="match status" value="1"/>
</dbReference>
<feature type="compositionally biased region" description="Low complexity" evidence="2">
    <location>
        <begin position="1296"/>
        <end position="1307"/>
    </location>
</feature>
<evidence type="ECO:0000313" key="4">
    <source>
        <dbReference type="RefSeq" id="XP_012883782.1"/>
    </source>
</evidence>
<dbReference type="Gene3D" id="1.20.5.190">
    <property type="match status" value="1"/>
</dbReference>
<dbReference type="PANTHER" id="PTHR22590">
    <property type="entry name" value="MYOSIN MOTOR DOMAIN-CONTAINING PROTEIN"/>
    <property type="match status" value="1"/>
</dbReference>
<dbReference type="InterPro" id="IPR000048">
    <property type="entry name" value="IQ_motif_EF-hand-BS"/>
</dbReference>
<feature type="compositionally biased region" description="Pro residues" evidence="2">
    <location>
        <begin position="648"/>
        <end position="657"/>
    </location>
</feature>
<feature type="compositionally biased region" description="Basic and acidic residues" evidence="2">
    <location>
        <begin position="1407"/>
        <end position="1416"/>
    </location>
</feature>
<feature type="compositionally biased region" description="Pro residues" evidence="2">
    <location>
        <begin position="836"/>
        <end position="849"/>
    </location>
</feature>
<feature type="compositionally biased region" description="Low complexity" evidence="2">
    <location>
        <begin position="259"/>
        <end position="288"/>
    </location>
</feature>
<evidence type="ECO:0000313" key="3">
    <source>
        <dbReference type="Proteomes" id="UP000081671"/>
    </source>
</evidence>
<organism evidence="3 4">
    <name type="scientific">Dipodomys ordii</name>
    <name type="common">Ord's kangaroo rat</name>
    <dbReference type="NCBI Taxonomy" id="10020"/>
    <lineage>
        <taxon>Eukaryota</taxon>
        <taxon>Metazoa</taxon>
        <taxon>Chordata</taxon>
        <taxon>Craniata</taxon>
        <taxon>Vertebrata</taxon>
        <taxon>Euteleostomi</taxon>
        <taxon>Mammalia</taxon>
        <taxon>Eutheria</taxon>
        <taxon>Euarchontoglires</taxon>
        <taxon>Glires</taxon>
        <taxon>Rodentia</taxon>
        <taxon>Castorimorpha</taxon>
        <taxon>Heteromyidae</taxon>
        <taxon>Dipodomyinae</taxon>
        <taxon>Dipodomys</taxon>
    </lineage>
</organism>
<dbReference type="InterPro" id="IPR052318">
    <property type="entry name" value="CellDiv_DevSignal_Domain"/>
</dbReference>
<feature type="compositionally biased region" description="Low complexity" evidence="2">
    <location>
        <begin position="1242"/>
        <end position="1255"/>
    </location>
</feature>
<dbReference type="PROSITE" id="PS50096">
    <property type="entry name" value="IQ"/>
    <property type="match status" value="2"/>
</dbReference>
<feature type="region of interest" description="Disordered" evidence="2">
    <location>
        <begin position="1"/>
        <end position="23"/>
    </location>
</feature>
<dbReference type="CDD" id="cd23767">
    <property type="entry name" value="IQCD"/>
    <property type="match status" value="1"/>
</dbReference>
<dbReference type="FunFam" id="1.20.5.190:FF:000021">
    <property type="entry name" value="IQ motif containing N"/>
    <property type="match status" value="1"/>
</dbReference>
<reference evidence="4" key="1">
    <citation type="submission" date="2025-08" db="UniProtKB">
        <authorList>
            <consortium name="RefSeq"/>
        </authorList>
    </citation>
    <scope>IDENTIFICATION</scope>
    <source>
        <tissue evidence="4">Kidney</tissue>
    </source>
</reference>
<keyword evidence="3" id="KW-1185">Reference proteome</keyword>
<dbReference type="RefSeq" id="XP_012883782.1">
    <property type="nucleotide sequence ID" value="XM_013028328.1"/>
</dbReference>
<dbReference type="Proteomes" id="UP000081671">
    <property type="component" value="Unplaced"/>
</dbReference>
<dbReference type="GeneID" id="105994699"/>
<feature type="region of interest" description="Disordered" evidence="2">
    <location>
        <begin position="1021"/>
        <end position="1045"/>
    </location>
</feature>
<feature type="region of interest" description="Disordered" evidence="2">
    <location>
        <begin position="1291"/>
        <end position="1349"/>
    </location>
</feature>
<gene>
    <name evidence="4" type="primary">Kiaa1683</name>
</gene>
<feature type="region of interest" description="Disordered" evidence="2">
    <location>
        <begin position="809"/>
        <end position="854"/>
    </location>
</feature>
<feature type="region of interest" description="Disordered" evidence="2">
    <location>
        <begin position="1782"/>
        <end position="1911"/>
    </location>
</feature>
<feature type="compositionally biased region" description="Polar residues" evidence="2">
    <location>
        <begin position="625"/>
        <end position="640"/>
    </location>
</feature>
<name>A0A1S3G6X9_DIPOR</name>
<dbReference type="FunCoup" id="A0A1S3G6X9">
    <property type="interactions" value="130"/>
</dbReference>
<feature type="region of interest" description="Disordered" evidence="2">
    <location>
        <begin position="494"/>
        <end position="552"/>
    </location>
</feature>
<dbReference type="SMART" id="SM00015">
    <property type="entry name" value="IQ"/>
    <property type="match status" value="2"/>
</dbReference>
<keyword evidence="1" id="KW-0677">Repeat</keyword>
<feature type="compositionally biased region" description="Basic and acidic residues" evidence="2">
    <location>
        <begin position="874"/>
        <end position="883"/>
    </location>
</feature>
<feature type="compositionally biased region" description="Low complexity" evidence="2">
    <location>
        <begin position="1899"/>
        <end position="1911"/>
    </location>
</feature>
<feature type="region of interest" description="Disordered" evidence="2">
    <location>
        <begin position="1236"/>
        <end position="1259"/>
    </location>
</feature>
<dbReference type="CTD" id="80726"/>
<proteinExistence type="predicted"/>
<dbReference type="OrthoDB" id="252964at2759"/>
<feature type="region of interest" description="Disordered" evidence="2">
    <location>
        <begin position="397"/>
        <end position="459"/>
    </location>
</feature>
<dbReference type="Pfam" id="PF00612">
    <property type="entry name" value="IQ"/>
    <property type="match status" value="1"/>
</dbReference>
<dbReference type="KEGG" id="dord:105994699"/>
<feature type="compositionally biased region" description="Pro residues" evidence="2">
    <location>
        <begin position="1859"/>
        <end position="1869"/>
    </location>
</feature>
<feature type="region of interest" description="Disordered" evidence="2">
    <location>
        <begin position="250"/>
        <end position="366"/>
    </location>
</feature>
<dbReference type="InParanoid" id="A0A1S3G6X9"/>
<feature type="region of interest" description="Disordered" evidence="2">
    <location>
        <begin position="874"/>
        <end position="893"/>
    </location>
</feature>
<sequence length="1911" mass="195668">MQQATQLPTTHQLPPTGPCFPVPQQGPGLLAELGIPPLQLQPAPSQSKAHTLPAAAPNQPEPLRVPQLRAVVESQAFKNILVDEMDLMLARAATLIQASWRGYLLRQKLVSQMSAAKAIQEAWRRFHTRRLLRSSRAALRRAPGPEADADIPYHAPQQVRFQPPGAECLACPPLMVSRETQCPSWDCLATCVPRPALSPSPAAAPGAGRACRAAFPQPATPSGLPGPCGLEPKFQSGLLTKTVRNTSLVQQTEKEVVKTKPAAARTARAPESPPCGRGARAGCRGVRVPTQTPADAEDPRPQPHPCPAPASAKAFLRPCTGLSTLRPPAQGGTAPTSRTLPQKCATSAPAPPQTCHEPATPRPPAHTHLLVSLTSMSTQTRAPSTLLRPSVPVCLLSSTKTPAQPRPAAAGTKAPASPCPGAPGRTAPQVRPVVAPSRGPAAGPSKSSSQTGPRPPPQARLAAMLTRTPAHIRNVATVLKTLCLVHPSTGTLKAPACAPQSAGAPKPKASASLKPGAGPARLPSQSCVPDAKAQAGPQPQEDLGAPKAPAKASLDVEKTKICAPRLAKPEMVSKSSMTLAMSTVASWSRVAEAKPKPAVQTQQTEIIRVRSRLLVPADTSVAPTLTKATAHTQTPTGQSRATLQPRPATAPPLPGPYPTKTARQAKALCQAQLTSCLSRPHRPAELTVVLPTTCPPPGQPQLATCFTRTAAHFCPPATQTQVLSQATRLIKVSSQLYSSTEPHRAPSSPAKLAKAPSLAHLVTCLTRVQSHTHRPVGLGGDTAGCIYTARPPSTYLGSKAQSQPLLVASKPSTLPSQDPGPPGAVSGSPSDGRAAPIPPRCLTPGPGPRPAVSEAASTLVPLLAAASCTCRGDAWGDGRESASRPRAPAGSRPEDTAAAQIAALCAELASALGSQEDLRSLLARALSQGEVRAALNQALGNTMARALPHGVLSTALTRALSWGELGVTLTRVLSRGELRTELARAVQGRLADVLGKALSDEELLALGQALCPGEPGVLQGPAGTQVTRRPTATLPKAPSKPAGSRMTVLSAPGALDCRVDPPLSWGVAVSSGRLPSCKVRARRVAVGGYTAALVRAGGDGTAWGGPPCFPTAPCGSLAAAGPPQGPLLIVPGPIPSGHPGPRGKVVSDLCLRPKPGAFCLGPDWLAGGEGPHWPQSPQSRPPPSPGWVLTANGIGPSSSRVPESGGPGPPQPPVASTVAPQAWMPVGEDSVASLRAGGVQGAHGSRAPASPPGSSCWCQSAGRGRTSPIICSCSVARCLNHLCKVTEEHVRTHSQASPRAPEGAGAPAPHPRRTPAQLQAPSAGHGKSLRKSPPSGTPAPRGPAARPRRPMSLLDELVSGLPRHPREVLAKSFKPGAARSPDSTSPSSGSSSSSARATELPTGPGPRESRAGRQEGVRPGPASPSRPPAATTGPRPPQSPRCGPLADHAASGLHRSLGRDSGRPAPAPGPPEPGRARLKRSLSLGAMVPPRDLGPDPCPPKTPAAGSGAPRAHPPPGALGGAAPPAPSQPGPAAQPAEPRKWPLGYTPPPLAAGGFLNFVQPALGCGTFPAFVQPSVECGVFPHFAQPSLSVGGPPHFSQSVGGPPHFSQPSVVAGGPPHFTQPSVVAGGPPHFAQPSVAARGPPHFTQPSVAPGGSPHFAQPFLAAGGPPHFVQPSVAPGGSPHFAQPFLAAGGPPHFAQPFLAGGLSPVLSQMSAASRASSRVIQTPSCLRAAPRLTPAFLAGFYPGLPQLSAALGALSLVQPSVVVGVGHGFREPAVPGRGGALGEAGAGPGCTPLGGRRHRDGIDPLHLRTPALRSPGFPGPPLRDATPMSPPCRERAGSRTRAMPRRHRGLQGPEPPPPPPPRSPASARRGPRPAAAPRYRRIRAGQGERRATRGAQAAGTCITFI</sequence>
<dbReference type="SUPFAM" id="SSF52540">
    <property type="entry name" value="P-loop containing nucleoside triphosphate hydrolases"/>
    <property type="match status" value="1"/>
</dbReference>
<feature type="compositionally biased region" description="Gly residues" evidence="2">
    <location>
        <begin position="1782"/>
        <end position="1794"/>
    </location>
</feature>
<feature type="region of interest" description="Disordered" evidence="2">
    <location>
        <begin position="40"/>
        <end position="61"/>
    </location>
</feature>